<proteinExistence type="predicted"/>
<keyword evidence="2" id="KW-1185">Reference proteome</keyword>
<dbReference type="InterPro" id="IPR046373">
    <property type="entry name" value="Acyl-CoA_Oxase/DH_mid-dom_sf"/>
</dbReference>
<sequence length="403" mass="40448">MATQSGTATQGAPGAPVAAAPAMDAAASAPVSVRGVRRRAGSAVGAAGVTAAGPHEPGSPAAVAAAAWAVDGDAGRAIRFAVDTAPLLPQPGAGQTPLLFDALASAAAADLTAARVLEAHTDALTILRQARGDTDALGSTGAGTESWGVFAAEGPGVRLSATRGTGAPGDTGWQLDGTKPWCSLAGLLSHALVTAHTTPAGADPGHRRLFAVDLGDPGVRVHEGSWVATGLTQVPSGPVDFSAVPAVPVGDDDWYLSRPGFSWGGIQVAACWWGGAVGVARQLRRAAEGRAPDQIMRAHLGAVDLALLGAGAALFDAATAIDAGEAVGADGVLLAARVRGVVARTVDEVLTRVGHALGPAPLALDARHARRVADLTLYVRQHHAERDDAALGDRVLGEEFPAW</sequence>
<name>A0A1B1BFJ1_9MICO</name>
<dbReference type="Gene3D" id="2.40.110.10">
    <property type="entry name" value="Butyryl-CoA Dehydrogenase, subunit A, domain 2"/>
    <property type="match status" value="1"/>
</dbReference>
<dbReference type="KEGG" id="cart:PA27867_0282"/>
<dbReference type="EMBL" id="CP016282">
    <property type="protein sequence ID" value="ANP71256.1"/>
    <property type="molecule type" value="Genomic_DNA"/>
</dbReference>
<dbReference type="OrthoDB" id="107064at2"/>
<evidence type="ECO:0000313" key="2">
    <source>
        <dbReference type="Proteomes" id="UP000092582"/>
    </source>
</evidence>
<dbReference type="RefSeq" id="WP_157109074.1">
    <property type="nucleotide sequence ID" value="NZ_CP016282.1"/>
</dbReference>
<dbReference type="Proteomes" id="UP000092582">
    <property type="component" value="Chromosome 1"/>
</dbReference>
<organism evidence="1 2">
    <name type="scientific">Cryobacterium arcticum</name>
    <dbReference type="NCBI Taxonomy" id="670052"/>
    <lineage>
        <taxon>Bacteria</taxon>
        <taxon>Bacillati</taxon>
        <taxon>Actinomycetota</taxon>
        <taxon>Actinomycetes</taxon>
        <taxon>Micrococcales</taxon>
        <taxon>Microbacteriaceae</taxon>
        <taxon>Cryobacterium</taxon>
    </lineage>
</organism>
<dbReference type="PATRIC" id="fig|670052.7.peg.301"/>
<protein>
    <submittedName>
        <fullName evidence="1">Acyl-CoA dehydrogenase</fullName>
    </submittedName>
</protein>
<gene>
    <name evidence="1" type="ORF">PA27867_0282</name>
</gene>
<accession>A0A1B1BFJ1</accession>
<dbReference type="GO" id="GO:0016627">
    <property type="term" value="F:oxidoreductase activity, acting on the CH-CH group of donors"/>
    <property type="evidence" value="ECO:0007669"/>
    <property type="project" value="InterPro"/>
</dbReference>
<dbReference type="InterPro" id="IPR009100">
    <property type="entry name" value="AcylCoA_DH/oxidase_NM_dom_sf"/>
</dbReference>
<dbReference type="SUPFAM" id="SSF56645">
    <property type="entry name" value="Acyl-CoA dehydrogenase NM domain-like"/>
    <property type="match status" value="1"/>
</dbReference>
<reference evidence="1 2" key="1">
    <citation type="submission" date="2016-06" db="EMBL/GenBank/DDBJ databases">
        <title>Genome sequencing of Cryobacterium arcticum PAMC 27867.</title>
        <authorList>
            <person name="Lee J."/>
            <person name="Kim O.-S."/>
        </authorList>
    </citation>
    <scope>NUCLEOTIDE SEQUENCE [LARGE SCALE GENOMIC DNA]</scope>
    <source>
        <strain evidence="1 2">PAMC 27867</strain>
    </source>
</reference>
<dbReference type="STRING" id="670052.PA27867_0282"/>
<dbReference type="AlphaFoldDB" id="A0A1B1BFJ1"/>
<evidence type="ECO:0000313" key="1">
    <source>
        <dbReference type="EMBL" id="ANP71256.1"/>
    </source>
</evidence>